<dbReference type="EMBL" id="FQVL01000023">
    <property type="protein sequence ID" value="SHF41484.1"/>
    <property type="molecule type" value="Genomic_DNA"/>
</dbReference>
<sequence length="36" mass="4227">MSVKEPTLPKEMLQNPWMKGELRRPMMLIIKAVKSD</sequence>
<reference evidence="1 2" key="1">
    <citation type="submission" date="2016-11" db="EMBL/GenBank/DDBJ databases">
        <authorList>
            <person name="Jaros S."/>
            <person name="Januszkiewicz K."/>
            <person name="Wedrychowicz H."/>
        </authorList>
    </citation>
    <scope>NUCLEOTIDE SEQUENCE [LARGE SCALE GENOMIC DNA]</scope>
    <source>
        <strain evidence="1 2">DSM 44666</strain>
    </source>
</reference>
<protein>
    <submittedName>
        <fullName evidence="1">Uncharacterized protein</fullName>
    </submittedName>
</protein>
<keyword evidence="2" id="KW-1185">Reference proteome</keyword>
<gene>
    <name evidence="1" type="ORF">SAMN05444392_12322</name>
</gene>
<dbReference type="AlphaFoldDB" id="A0A1M5BG04"/>
<proteinExistence type="predicted"/>
<accession>A0A1M5BG04</accession>
<evidence type="ECO:0000313" key="2">
    <source>
        <dbReference type="Proteomes" id="UP000184476"/>
    </source>
</evidence>
<organism evidence="1 2">
    <name type="scientific">Seinonella peptonophila</name>
    <dbReference type="NCBI Taxonomy" id="112248"/>
    <lineage>
        <taxon>Bacteria</taxon>
        <taxon>Bacillati</taxon>
        <taxon>Bacillota</taxon>
        <taxon>Bacilli</taxon>
        <taxon>Bacillales</taxon>
        <taxon>Thermoactinomycetaceae</taxon>
        <taxon>Seinonella</taxon>
    </lineage>
</organism>
<evidence type="ECO:0000313" key="1">
    <source>
        <dbReference type="EMBL" id="SHF41484.1"/>
    </source>
</evidence>
<dbReference type="Proteomes" id="UP000184476">
    <property type="component" value="Unassembled WGS sequence"/>
</dbReference>
<dbReference type="STRING" id="112248.SAMN05444392_12322"/>
<name>A0A1M5BG04_9BACL</name>